<dbReference type="Gramene" id="Jr10_19800_p1">
    <property type="protein sequence ID" value="cds.Jr10_19800_p1"/>
    <property type="gene ID" value="Jr10_19800"/>
</dbReference>
<comment type="caution">
    <text evidence="1">The sequence shown here is derived from an EMBL/GenBank/DDBJ whole genome shotgun (WGS) entry which is preliminary data.</text>
</comment>
<dbReference type="Proteomes" id="UP000619265">
    <property type="component" value="Unassembled WGS sequence"/>
</dbReference>
<protein>
    <recommendedName>
        <fullName evidence="3">Secreted RxLR effector protein 161-like</fullName>
    </recommendedName>
</protein>
<organism evidence="1 2">
    <name type="scientific">Juglans regia</name>
    <name type="common">English walnut</name>
    <dbReference type="NCBI Taxonomy" id="51240"/>
    <lineage>
        <taxon>Eukaryota</taxon>
        <taxon>Viridiplantae</taxon>
        <taxon>Streptophyta</taxon>
        <taxon>Embryophyta</taxon>
        <taxon>Tracheophyta</taxon>
        <taxon>Spermatophyta</taxon>
        <taxon>Magnoliopsida</taxon>
        <taxon>eudicotyledons</taxon>
        <taxon>Gunneridae</taxon>
        <taxon>Pentapetalae</taxon>
        <taxon>rosids</taxon>
        <taxon>fabids</taxon>
        <taxon>Fagales</taxon>
        <taxon>Juglandaceae</taxon>
        <taxon>Juglans</taxon>
    </lineage>
</organism>
<dbReference type="AlphaFoldDB" id="A0A833ULN6"/>
<proteinExistence type="predicted"/>
<evidence type="ECO:0008006" key="3">
    <source>
        <dbReference type="Google" id="ProtNLM"/>
    </source>
</evidence>
<name>A0A833ULN6_JUGRE</name>
<dbReference type="InterPro" id="IPR043502">
    <property type="entry name" value="DNA/RNA_pol_sf"/>
</dbReference>
<dbReference type="EMBL" id="LIHL02000010">
    <property type="protein sequence ID" value="KAF5458922.1"/>
    <property type="molecule type" value="Genomic_DNA"/>
</dbReference>
<evidence type="ECO:0000313" key="2">
    <source>
        <dbReference type="Proteomes" id="UP000619265"/>
    </source>
</evidence>
<dbReference type="PANTHER" id="PTHR11439:SF498">
    <property type="entry name" value="DNAK FAMILY PROTEIN"/>
    <property type="match status" value="1"/>
</dbReference>
<reference evidence="1" key="2">
    <citation type="submission" date="2020-03" db="EMBL/GenBank/DDBJ databases">
        <title>Walnut 2.0.</title>
        <authorList>
            <person name="Marrano A."/>
            <person name="Britton M."/>
            <person name="Zimin A.V."/>
            <person name="Zaini P.A."/>
            <person name="Workman R."/>
            <person name="Puiu D."/>
            <person name="Bianco L."/>
            <person name="Allen B.J."/>
            <person name="Troggio M."/>
            <person name="Leslie C.A."/>
            <person name="Timp W."/>
            <person name="Dendekar A."/>
            <person name="Salzberg S.L."/>
            <person name="Neale D.B."/>
        </authorList>
    </citation>
    <scope>NUCLEOTIDE SEQUENCE</scope>
    <source>
        <tissue evidence="1">Leaves</tissue>
    </source>
</reference>
<dbReference type="CDD" id="cd09272">
    <property type="entry name" value="RNase_HI_RT_Ty1"/>
    <property type="match status" value="1"/>
</dbReference>
<evidence type="ECO:0000313" key="1">
    <source>
        <dbReference type="EMBL" id="KAF5458922.1"/>
    </source>
</evidence>
<accession>A0A833ULN6</accession>
<gene>
    <name evidence="1" type="ORF">F2P56_022915</name>
</gene>
<dbReference type="PANTHER" id="PTHR11439">
    <property type="entry name" value="GAG-POL-RELATED RETROTRANSPOSON"/>
    <property type="match status" value="1"/>
</dbReference>
<sequence length="149" mass="16894">MEQHLKLSRDDGPLIEDPTSYRRLVGRLLYLTITRPDITFAVHTLSQFMDSSRLPHLHAAQRVLQFIKESPGQGLFFPSKSNLHLTAFTDSDWVGCQDTRKSVTGFCIFLGNSLISWKSKKQCIVSQSSAESEYRAMANTVCELVWLLS</sequence>
<reference evidence="1" key="1">
    <citation type="submission" date="2015-10" db="EMBL/GenBank/DDBJ databases">
        <authorList>
            <person name="Martinez-Garcia P.J."/>
            <person name="Crepeau M.W."/>
            <person name="Puiu D."/>
            <person name="Gonzalez-Ibeas D."/>
            <person name="Whalen J."/>
            <person name="Stevens K."/>
            <person name="Paul R."/>
            <person name="Butterfield T."/>
            <person name="Britton M."/>
            <person name="Reagan R."/>
            <person name="Chakraborty S."/>
            <person name="Walawage S.L."/>
            <person name="Vasquez-Gross H.A."/>
            <person name="Cardeno C."/>
            <person name="Famula R."/>
            <person name="Pratt K."/>
            <person name="Kuruganti S."/>
            <person name="Aradhya M.K."/>
            <person name="Leslie C.A."/>
            <person name="Dandekar A.M."/>
            <person name="Salzberg S.L."/>
            <person name="Wegrzyn J.L."/>
            <person name="Langley C.H."/>
            <person name="Neale D.B."/>
        </authorList>
    </citation>
    <scope>NUCLEOTIDE SEQUENCE</scope>
    <source>
        <tissue evidence="1">Leaves</tissue>
    </source>
</reference>
<dbReference type="SUPFAM" id="SSF56672">
    <property type="entry name" value="DNA/RNA polymerases"/>
    <property type="match status" value="1"/>
</dbReference>